<evidence type="ECO:0000313" key="1">
    <source>
        <dbReference type="EMBL" id="ESK87311.1"/>
    </source>
</evidence>
<dbReference type="EMBL" id="AWSO01000808">
    <property type="protein sequence ID" value="ESK87311.1"/>
    <property type="molecule type" value="Genomic_DNA"/>
</dbReference>
<dbReference type="Proteomes" id="UP000017559">
    <property type="component" value="Unassembled WGS sequence"/>
</dbReference>
<dbReference type="OrthoDB" id="2269034at2759"/>
<evidence type="ECO:0000313" key="2">
    <source>
        <dbReference type="Proteomes" id="UP000017559"/>
    </source>
</evidence>
<accession>V2X3F0</accession>
<comment type="caution">
    <text evidence="1">The sequence shown here is derived from an EMBL/GenBank/DDBJ whole genome shotgun (WGS) entry which is preliminary data.</text>
</comment>
<dbReference type="KEGG" id="mrr:Moror_5739"/>
<reference evidence="1 2" key="1">
    <citation type="journal article" date="2014" name="BMC Genomics">
        <title>Genome and secretome analysis of the hemibiotrophic fungal pathogen, Moniliophthora roreri, which causes frosty pod rot disease of cacao: mechanisms of the biotrophic and necrotrophic phases.</title>
        <authorList>
            <person name="Meinhardt L.W."/>
            <person name="Costa G.G.L."/>
            <person name="Thomazella D.P.T."/>
            <person name="Teixeira P.J.P.L."/>
            <person name="Carazzolle M.F."/>
            <person name="Schuster S.C."/>
            <person name="Carlson J.E."/>
            <person name="Guiltinan M.J."/>
            <person name="Mieczkowski P."/>
            <person name="Farmer A."/>
            <person name="Ramaraj T."/>
            <person name="Crozier J."/>
            <person name="Davis R.E."/>
            <person name="Shao J."/>
            <person name="Melnick R.L."/>
            <person name="Pereira G.A.G."/>
            <person name="Bailey B.A."/>
        </authorList>
    </citation>
    <scope>NUCLEOTIDE SEQUENCE [LARGE SCALE GENOMIC DNA]</scope>
    <source>
        <strain evidence="1 2">MCA 2997</strain>
    </source>
</reference>
<proteinExistence type="predicted"/>
<dbReference type="HOGENOM" id="CLU_018544_9_0_1"/>
<dbReference type="AlphaFoldDB" id="V2X3F0"/>
<gene>
    <name evidence="1" type="ORF">Moror_5739</name>
</gene>
<keyword evidence="2" id="KW-1185">Reference proteome</keyword>
<sequence>MSFKPRSVYRVKSTASPIQKLSPEILSHIISLAVDANNLTRLKSPKFIRKQHDGPVYTSAKSKASLISRVCRLWRNVALSTPQVWATLFISLSTWIKYPSPQIIEDHISRHVKRSRSVPLTITFQIHSFEADDEKQVLHYLTSSNLFLHRDRILYLTLDLHPKQYLYSKSVLELVSNEFSAIRSLDIFTYSDSLVPERLLRTFSRSRLKEGQLPNLHIVRVLGQDTKYPFKTLGFTVHHDRVTHTSLGARSPNRVVRTSAWSRSPSHLKTLVSLELGLHSGWASWARFSLEAVYEKDGEARRTTTSLLPSLRDLTITYNTKKRKAATFEEIAIILDWFLMPVLDSLTLIQTGKFNNVYFKDDDCRRQLLDSLNIFLTRSAHPNLLPLTTFRMEGIPFSDTDLMQVLTLMPELTTLVLRDVDVLCHASLGARVMDYVRHVERGMVTQKLLKTLTLYSDYQVPRSIPEPLVPRLKSFEASLDSPAVWKSGVFETMVESRSDILRVVSLRVGSSRKLKVNWGRLQALQRETRVAIKVVQQKGEGRLKELIGYSVA</sequence>
<name>V2X3F0_MONRO</name>
<dbReference type="Gene3D" id="1.20.1280.50">
    <property type="match status" value="1"/>
</dbReference>
<protein>
    <submittedName>
        <fullName evidence="1">Uncharacterized protein</fullName>
    </submittedName>
</protein>
<organism evidence="1 2">
    <name type="scientific">Moniliophthora roreri (strain MCA 2997)</name>
    <name type="common">Cocoa frosty pod rot fungus</name>
    <name type="synonym">Crinipellis roreri</name>
    <dbReference type="NCBI Taxonomy" id="1381753"/>
    <lineage>
        <taxon>Eukaryota</taxon>
        <taxon>Fungi</taxon>
        <taxon>Dikarya</taxon>
        <taxon>Basidiomycota</taxon>
        <taxon>Agaricomycotina</taxon>
        <taxon>Agaricomycetes</taxon>
        <taxon>Agaricomycetidae</taxon>
        <taxon>Agaricales</taxon>
        <taxon>Marasmiineae</taxon>
        <taxon>Marasmiaceae</taxon>
        <taxon>Moniliophthora</taxon>
    </lineage>
</organism>